<keyword evidence="7" id="KW-0808">Transferase</keyword>
<dbReference type="GO" id="GO:1990817">
    <property type="term" value="F:poly(A) RNA polymerase activity"/>
    <property type="evidence" value="ECO:0007669"/>
    <property type="project" value="UniProtKB-EC"/>
</dbReference>
<dbReference type="SUPFAM" id="SSF81301">
    <property type="entry name" value="Nucleotidyltransferase"/>
    <property type="match status" value="1"/>
</dbReference>
<evidence type="ECO:0000259" key="13">
    <source>
        <dbReference type="Pfam" id="PF20750"/>
    </source>
</evidence>
<dbReference type="PANTHER" id="PTHR10682">
    <property type="entry name" value="POLY A POLYMERASE"/>
    <property type="match status" value="1"/>
</dbReference>
<evidence type="ECO:0000256" key="11">
    <source>
        <dbReference type="ARBA" id="ARBA00022842"/>
    </source>
</evidence>
<keyword evidence="15" id="KW-1185">Reference proteome</keyword>
<dbReference type="CDD" id="cd05402">
    <property type="entry name" value="NT_PAP_TUTase"/>
    <property type="match status" value="1"/>
</dbReference>
<feature type="domain" description="Poly(A) polymerase nucleotidyltransferase" evidence="13">
    <location>
        <begin position="61"/>
        <end position="254"/>
    </location>
</feature>
<organism evidence="14 15">
    <name type="scientific">Trametes pubescens</name>
    <name type="common">White-rot fungus</name>
    <dbReference type="NCBI Taxonomy" id="154538"/>
    <lineage>
        <taxon>Eukaryota</taxon>
        <taxon>Fungi</taxon>
        <taxon>Dikarya</taxon>
        <taxon>Basidiomycota</taxon>
        <taxon>Agaricomycotina</taxon>
        <taxon>Agaricomycetes</taxon>
        <taxon>Polyporales</taxon>
        <taxon>Polyporaceae</taxon>
        <taxon>Trametes</taxon>
    </lineage>
</organism>
<evidence type="ECO:0000256" key="6">
    <source>
        <dbReference type="ARBA" id="ARBA00022664"/>
    </source>
</evidence>
<sequence>MDGAGARPPLFLVFHDDLSSESIHYSHYRTLHILVQWRQELGTTSVDIPWDGGLLPGRYLGVTPPISTNESSIREKEVTTTLMGELQRQGIFESEEEAKTREIVLGRLAALIKKFVRQVSLSRGLSEAAANAAGGKIYTFGSYRLGVHGPGADIDTLCVAPRHVTRDDFFNVLEGMLREMDGVTEVSGVPEAYVPIISTEISGIPIDLLFAQLDLPIIPEDLDLQDDNLLRNLDEKSIRSLNGSRVINEILRLVPNVDVFRTALRCIKLWAQSK</sequence>
<comment type="cofactor">
    <cofactor evidence="1">
        <name>Mn(2+)</name>
        <dbReference type="ChEBI" id="CHEBI:29035"/>
    </cofactor>
</comment>
<evidence type="ECO:0000256" key="2">
    <source>
        <dbReference type="ARBA" id="ARBA00001946"/>
    </source>
</evidence>
<dbReference type="Proteomes" id="UP000184267">
    <property type="component" value="Unassembled WGS sequence"/>
</dbReference>
<dbReference type="EC" id="2.7.7.19" evidence="5"/>
<keyword evidence="6" id="KW-0507">mRNA processing</keyword>
<comment type="caution">
    <text evidence="14">The sequence shown here is derived from an EMBL/GenBank/DDBJ whole genome shotgun (WGS) entry which is preliminary data.</text>
</comment>
<keyword evidence="8" id="KW-0479">Metal-binding</keyword>
<evidence type="ECO:0000256" key="4">
    <source>
        <dbReference type="ARBA" id="ARBA00010912"/>
    </source>
</evidence>
<dbReference type="GO" id="GO:0046872">
    <property type="term" value="F:metal ion binding"/>
    <property type="evidence" value="ECO:0007669"/>
    <property type="project" value="UniProtKB-KW"/>
</dbReference>
<evidence type="ECO:0000256" key="7">
    <source>
        <dbReference type="ARBA" id="ARBA00022679"/>
    </source>
</evidence>
<dbReference type="FunFam" id="3.30.460.10:FF:000002">
    <property type="entry name" value="Poly(A) polymerase alpha, putative"/>
    <property type="match status" value="1"/>
</dbReference>
<dbReference type="OMA" id="RTHIMPI"/>
<keyword evidence="11" id="KW-0460">Magnesium</keyword>
<proteinExistence type="inferred from homology"/>
<dbReference type="InterPro" id="IPR043519">
    <property type="entry name" value="NT_sf"/>
</dbReference>
<dbReference type="EMBL" id="MNAD01001463">
    <property type="protein sequence ID" value="OJT05412.1"/>
    <property type="molecule type" value="Genomic_DNA"/>
</dbReference>
<reference evidence="14 15" key="1">
    <citation type="submission" date="2016-10" db="EMBL/GenBank/DDBJ databases">
        <title>Genome sequence of the basidiomycete white-rot fungus Trametes pubescens.</title>
        <authorList>
            <person name="Makela M.R."/>
            <person name="Granchi Z."/>
            <person name="Peng M."/>
            <person name="De Vries R.P."/>
            <person name="Grigoriev I."/>
            <person name="Riley R."/>
            <person name="Hilden K."/>
        </authorList>
    </citation>
    <scope>NUCLEOTIDE SEQUENCE [LARGE SCALE GENOMIC DNA]</scope>
    <source>
        <strain evidence="14 15">FBCC735</strain>
    </source>
</reference>
<dbReference type="GO" id="GO:0006397">
    <property type="term" value="P:mRNA processing"/>
    <property type="evidence" value="ECO:0007669"/>
    <property type="project" value="UniProtKB-KW"/>
</dbReference>
<dbReference type="PANTHER" id="PTHR10682:SF10">
    <property type="entry name" value="POLYNUCLEOTIDE ADENYLYLTRANSFERASE"/>
    <property type="match status" value="1"/>
</dbReference>
<protein>
    <recommendedName>
        <fullName evidence="5">polynucleotide adenylyltransferase</fullName>
        <ecNumber evidence="5">2.7.7.19</ecNumber>
    </recommendedName>
</protein>
<keyword evidence="10" id="KW-0067">ATP-binding</keyword>
<dbReference type="GO" id="GO:0005634">
    <property type="term" value="C:nucleus"/>
    <property type="evidence" value="ECO:0007669"/>
    <property type="project" value="UniProtKB-SubCell"/>
</dbReference>
<evidence type="ECO:0000256" key="5">
    <source>
        <dbReference type="ARBA" id="ARBA00012388"/>
    </source>
</evidence>
<name>A0A1M2VCT8_TRAPU</name>
<dbReference type="Pfam" id="PF20750">
    <property type="entry name" value="PAP_NTPase"/>
    <property type="match status" value="1"/>
</dbReference>
<evidence type="ECO:0000313" key="15">
    <source>
        <dbReference type="Proteomes" id="UP000184267"/>
    </source>
</evidence>
<keyword evidence="12" id="KW-0539">Nucleus</keyword>
<keyword evidence="9" id="KW-0547">Nucleotide-binding</keyword>
<gene>
    <name evidence="14" type="ORF">TRAPUB_3853</name>
</gene>
<dbReference type="GO" id="GO:0005524">
    <property type="term" value="F:ATP binding"/>
    <property type="evidence" value="ECO:0007669"/>
    <property type="project" value="UniProtKB-KW"/>
</dbReference>
<dbReference type="Gene3D" id="3.30.460.10">
    <property type="entry name" value="Beta Polymerase, domain 2"/>
    <property type="match status" value="1"/>
</dbReference>
<dbReference type="STRING" id="154538.A0A1M2VCT8"/>
<dbReference type="InterPro" id="IPR048840">
    <property type="entry name" value="PolA_pol_NTPase"/>
</dbReference>
<evidence type="ECO:0000256" key="8">
    <source>
        <dbReference type="ARBA" id="ARBA00022723"/>
    </source>
</evidence>
<evidence type="ECO:0000313" key="14">
    <source>
        <dbReference type="EMBL" id="OJT05412.1"/>
    </source>
</evidence>
<dbReference type="AlphaFoldDB" id="A0A1M2VCT8"/>
<evidence type="ECO:0000256" key="12">
    <source>
        <dbReference type="ARBA" id="ARBA00023242"/>
    </source>
</evidence>
<comment type="similarity">
    <text evidence="4">Belongs to the poly(A) polymerase family.</text>
</comment>
<accession>A0A1M2VCT8</accession>
<evidence type="ECO:0000256" key="3">
    <source>
        <dbReference type="ARBA" id="ARBA00004123"/>
    </source>
</evidence>
<evidence type="ECO:0000256" key="1">
    <source>
        <dbReference type="ARBA" id="ARBA00001936"/>
    </source>
</evidence>
<comment type="subcellular location">
    <subcellularLocation>
        <location evidence="3">Nucleus</location>
    </subcellularLocation>
</comment>
<evidence type="ECO:0000256" key="10">
    <source>
        <dbReference type="ARBA" id="ARBA00022840"/>
    </source>
</evidence>
<comment type="cofactor">
    <cofactor evidence="2">
        <name>Mg(2+)</name>
        <dbReference type="ChEBI" id="CHEBI:18420"/>
    </cofactor>
</comment>
<evidence type="ECO:0000256" key="9">
    <source>
        <dbReference type="ARBA" id="ARBA00022741"/>
    </source>
</evidence>
<dbReference type="OrthoDB" id="412748at2759"/>